<dbReference type="HOGENOM" id="CLU_739211_0_0_9"/>
<dbReference type="RefSeq" id="WP_006060636.1">
    <property type="nucleotide sequence ID" value="NZ_GG657561.1"/>
</dbReference>
<keyword evidence="1" id="KW-0472">Membrane</keyword>
<evidence type="ECO:0000313" key="3">
    <source>
        <dbReference type="Proteomes" id="UP000005950"/>
    </source>
</evidence>
<evidence type="ECO:0000256" key="1">
    <source>
        <dbReference type="SAM" id="Phobius"/>
    </source>
</evidence>
<dbReference type="STRING" id="545696.HOLDEFILI_03484"/>
<organism evidence="2 3">
    <name type="scientific">Holdemania filiformis DSM 12042</name>
    <dbReference type="NCBI Taxonomy" id="545696"/>
    <lineage>
        <taxon>Bacteria</taxon>
        <taxon>Bacillati</taxon>
        <taxon>Bacillota</taxon>
        <taxon>Erysipelotrichia</taxon>
        <taxon>Erysipelotrichales</taxon>
        <taxon>Erysipelotrichaceae</taxon>
        <taxon>Holdemania</taxon>
    </lineage>
</organism>
<dbReference type="Pfam" id="PF13646">
    <property type="entry name" value="HEAT_2"/>
    <property type="match status" value="1"/>
</dbReference>
<feature type="transmembrane region" description="Helical" evidence="1">
    <location>
        <begin position="12"/>
        <end position="34"/>
    </location>
</feature>
<dbReference type="eggNOG" id="COG1413">
    <property type="taxonomic scope" value="Bacteria"/>
</dbReference>
<keyword evidence="1" id="KW-0812">Transmembrane</keyword>
<dbReference type="OrthoDB" id="2112914at2"/>
<dbReference type="Proteomes" id="UP000005950">
    <property type="component" value="Unassembled WGS sequence"/>
</dbReference>
<protein>
    <submittedName>
        <fullName evidence="2">Putative phage DNA packaging protein</fullName>
    </submittedName>
</protein>
<dbReference type="Gene3D" id="1.25.10.10">
    <property type="entry name" value="Leucine-rich Repeat Variant"/>
    <property type="match status" value="1"/>
</dbReference>
<accession>B9YCC5</accession>
<dbReference type="AlphaFoldDB" id="B9YCC5"/>
<name>B9YCC5_9FIRM</name>
<dbReference type="InterPro" id="IPR016024">
    <property type="entry name" value="ARM-type_fold"/>
</dbReference>
<dbReference type="EMBL" id="ACCF01000219">
    <property type="protein sequence ID" value="EEF66354.1"/>
    <property type="molecule type" value="Genomic_DNA"/>
</dbReference>
<evidence type="ECO:0000313" key="2">
    <source>
        <dbReference type="EMBL" id="EEF66354.1"/>
    </source>
</evidence>
<dbReference type="InterPro" id="IPR011989">
    <property type="entry name" value="ARM-like"/>
</dbReference>
<proteinExistence type="predicted"/>
<comment type="caution">
    <text evidence="2">The sequence shown here is derived from an EMBL/GenBank/DDBJ whole genome shotgun (WGS) entry which is preliminary data.</text>
</comment>
<keyword evidence="1" id="KW-1133">Transmembrane helix</keyword>
<reference evidence="2 3" key="2">
    <citation type="submission" date="2009-02" db="EMBL/GenBank/DDBJ databases">
        <title>Draft genome sequence of Holdemania filiformis DSM 12042.</title>
        <authorList>
            <person name="Sudarsanam P."/>
            <person name="Ley R."/>
            <person name="Guruge J."/>
            <person name="Turnbaugh P.J."/>
            <person name="Mahowald M."/>
            <person name="Liep D."/>
            <person name="Gordon J."/>
        </authorList>
    </citation>
    <scope>NUCLEOTIDE SEQUENCE [LARGE SCALE GENOMIC DNA]</scope>
    <source>
        <strain evidence="2 3">DSM 12042</strain>
    </source>
</reference>
<gene>
    <name evidence="2" type="ORF">HOLDEFILI_03484</name>
</gene>
<reference evidence="2 3" key="1">
    <citation type="submission" date="2008-12" db="EMBL/GenBank/DDBJ databases">
        <authorList>
            <person name="Fulton L."/>
            <person name="Clifton S."/>
            <person name="Fulton B."/>
            <person name="Xu J."/>
            <person name="Minx P."/>
            <person name="Pepin K.H."/>
            <person name="Johnson M."/>
            <person name="Bhonagiri V."/>
            <person name="Nash W.E."/>
            <person name="Mardis E.R."/>
            <person name="Wilson R.K."/>
        </authorList>
    </citation>
    <scope>NUCLEOTIDE SEQUENCE [LARGE SCALE GENOMIC DNA]</scope>
    <source>
        <strain evidence="2 3">DSM 12042</strain>
    </source>
</reference>
<dbReference type="SUPFAM" id="SSF48371">
    <property type="entry name" value="ARM repeat"/>
    <property type="match status" value="1"/>
</dbReference>
<sequence length="374" mass="43802">MRIHIRAEALVFVYMVICFSMLIFNLFAIGKNHVRERFIEKRRRQWLTLIEQQLARRDCSQAKDEQHRRFLNKRFRYLVELIAFQQAAAELQVRQPDTLYVYLKQYRDCFVKVAFRLARKDLVTQAYMVYVIGQFRLLNADFEDELTRLVLQILLHNSVYCRENAFQALVASGNPQSVTEAVLLLSRNEIQHSQKLISDDLLRFPGDQNALAEQLWLRMDELTPAYQCALINYFRMVGPQFAQPLLARLNDPRQDSEIHFAVLRYLRRWPDREAYPLLLKLLQDESRSWEYAALAASALDSYPGSQTISHLKQALHSRFWHVRYNSAQALLNLHVPLAQLQDILNGPDRYAREILEYKLKENAGGEGLPDDGSD</sequence>